<organism evidence="6 7">
    <name type="scientific">Stylophora pistillata</name>
    <name type="common">Smooth cauliflower coral</name>
    <dbReference type="NCBI Taxonomy" id="50429"/>
    <lineage>
        <taxon>Eukaryota</taxon>
        <taxon>Metazoa</taxon>
        <taxon>Cnidaria</taxon>
        <taxon>Anthozoa</taxon>
        <taxon>Hexacorallia</taxon>
        <taxon>Scleractinia</taxon>
        <taxon>Astrocoeniina</taxon>
        <taxon>Pocilloporidae</taxon>
        <taxon>Stylophora</taxon>
    </lineage>
</organism>
<evidence type="ECO:0000313" key="6">
    <source>
        <dbReference type="EMBL" id="PFX29007.1"/>
    </source>
</evidence>
<sequence>MSAANTTTGFISGTGFSSQCFPVRSLTRYKRQDDDGGAWLVAYRAEQRRRFKAVICGGDPIIQRQPAVTKLQSDEIDSIEEEGPPKLDGFFLMKHFHVDDPSDLCSVKISSQELREVNENDFLLFDNVIHVDAGDNNLPFGAFSKFLALQELELPLNNISDSIRVQPAMFPNLMTLDMSYNRLTGGDILALGLLESLRTLYLTGNEIKKLPVEMTRTYRTITGMTHSGTVESEDKRLRFPALENLYLDHNGLTDLSTFASLAGLKRLKYLNLEHNEISSIPHLRLLGARVNQGESSRQEIVQTENSSLPDVLEENLKDLQKEGSLDYNEETKKVGEKDNAKELAFNLDEADDILSRNLVSDEHGEEKNRPVLKLRSSTLTEDPSLLGDRYNPPLPFARLLHLNLANNLIFEEDGLLALMGWPSLRELVIWGNPLTTAFKGDPPVLSFQLGRLKGVTIFRQKPPKRTKPIVNLAKNHRKVKDTLPPMPKKQNLAMLEAPPEPKSTAYVGPPYMTLPPIGSAPPTGRQRETSTPRKLSTAPGLADTTPRGDRPSFSRANTTPLEFPESAVYQSGHTTRQTIKTEGGATISESLGTADGRHQPRAEKQLNSEDGFFMTQVDEQEDAQNIQAPVQKPKKSKEKERPFSVETKYKGYEDLLDVDEDDPDIIVPKDLQGSVRALTYALAHPLIFSKPHGTFKERRVKKAQTVSTSTGTKSRQSKVEELGGILDKMRVQSKTKESNLETALQDLKKDPKLKQEYREAKKLLNEVQTKYNEVRVASLKQTAITQELFETRPEERTKEKKTRTDVTFQARGESLGSNKTIAKELKRFKEKIDSRL</sequence>
<dbReference type="Gene3D" id="3.80.10.10">
    <property type="entry name" value="Ribonuclease Inhibitor"/>
    <property type="match status" value="2"/>
</dbReference>
<keyword evidence="3" id="KW-0433">Leucine-rich repeat</keyword>
<keyword evidence="7" id="KW-1185">Reference proteome</keyword>
<dbReference type="PROSITE" id="PS51450">
    <property type="entry name" value="LRR"/>
    <property type="match status" value="3"/>
</dbReference>
<dbReference type="STRING" id="50429.A0A2B4SKF1"/>
<feature type="compositionally biased region" description="Polar residues" evidence="5">
    <location>
        <begin position="704"/>
        <end position="714"/>
    </location>
</feature>
<dbReference type="Pfam" id="PF00560">
    <property type="entry name" value="LRR_1"/>
    <property type="match status" value="1"/>
</dbReference>
<feature type="compositionally biased region" description="Polar residues" evidence="5">
    <location>
        <begin position="568"/>
        <end position="580"/>
    </location>
</feature>
<dbReference type="Pfam" id="PF12799">
    <property type="entry name" value="LRR_4"/>
    <property type="match status" value="1"/>
</dbReference>
<accession>A0A2B4SKF1</accession>
<name>A0A2B4SKF1_STYPI</name>
<dbReference type="PANTHER" id="PTHR22710">
    <property type="entry name" value="X-RAY RADIATION RESISTANCE ASSOCIATED PROTEIN 1 XRRA1"/>
    <property type="match status" value="1"/>
</dbReference>
<gene>
    <name evidence="6" type="primary">Xrra1</name>
    <name evidence="6" type="ORF">AWC38_SpisGene6298</name>
</gene>
<comment type="caution">
    <text evidence="6">The sequence shown here is derived from an EMBL/GenBank/DDBJ whole genome shotgun (WGS) entry which is preliminary data.</text>
</comment>
<dbReference type="InterPro" id="IPR001611">
    <property type="entry name" value="Leu-rich_rpt"/>
</dbReference>
<evidence type="ECO:0000256" key="1">
    <source>
        <dbReference type="ARBA" id="ARBA00004496"/>
    </source>
</evidence>
<dbReference type="AlphaFoldDB" id="A0A2B4SKF1"/>
<dbReference type="GO" id="GO:0005634">
    <property type="term" value="C:nucleus"/>
    <property type="evidence" value="ECO:0007669"/>
    <property type="project" value="TreeGrafter"/>
</dbReference>
<evidence type="ECO:0000256" key="4">
    <source>
        <dbReference type="ARBA" id="ARBA00022737"/>
    </source>
</evidence>
<dbReference type="InterPro" id="IPR003591">
    <property type="entry name" value="Leu-rich_rpt_typical-subtyp"/>
</dbReference>
<dbReference type="SMART" id="SM00369">
    <property type="entry name" value="LRR_TYP"/>
    <property type="match status" value="3"/>
</dbReference>
<dbReference type="InterPro" id="IPR025875">
    <property type="entry name" value="Leu-rich_rpt_4"/>
</dbReference>
<keyword evidence="2" id="KW-0963">Cytoplasm</keyword>
<dbReference type="GO" id="GO:0005737">
    <property type="term" value="C:cytoplasm"/>
    <property type="evidence" value="ECO:0007669"/>
    <property type="project" value="UniProtKB-SubCell"/>
</dbReference>
<dbReference type="Proteomes" id="UP000225706">
    <property type="component" value="Unassembled WGS sequence"/>
</dbReference>
<dbReference type="EMBL" id="LSMT01000073">
    <property type="protein sequence ID" value="PFX29007.1"/>
    <property type="molecule type" value="Genomic_DNA"/>
</dbReference>
<dbReference type="PANTHER" id="PTHR22710:SF2">
    <property type="entry name" value="X-RAY RADIATION RESISTANCE-ASSOCIATED PROTEIN 1"/>
    <property type="match status" value="1"/>
</dbReference>
<evidence type="ECO:0000256" key="5">
    <source>
        <dbReference type="SAM" id="MobiDB-lite"/>
    </source>
</evidence>
<feature type="region of interest" description="Disordered" evidence="5">
    <location>
        <begin position="699"/>
        <end position="718"/>
    </location>
</feature>
<feature type="region of interest" description="Disordered" evidence="5">
    <location>
        <begin position="515"/>
        <end position="601"/>
    </location>
</feature>
<evidence type="ECO:0000256" key="3">
    <source>
        <dbReference type="ARBA" id="ARBA00022614"/>
    </source>
</evidence>
<protein>
    <submittedName>
        <fullName evidence="6">X-ray radiation resistance-associated protein 1</fullName>
    </submittedName>
</protein>
<evidence type="ECO:0000256" key="2">
    <source>
        <dbReference type="ARBA" id="ARBA00022490"/>
    </source>
</evidence>
<evidence type="ECO:0000313" key="7">
    <source>
        <dbReference type="Proteomes" id="UP000225706"/>
    </source>
</evidence>
<reference evidence="7" key="1">
    <citation type="journal article" date="2017" name="bioRxiv">
        <title>Comparative analysis of the genomes of Stylophora pistillata and Acropora digitifera provides evidence for extensive differences between species of corals.</title>
        <authorList>
            <person name="Voolstra C.R."/>
            <person name="Li Y."/>
            <person name="Liew Y.J."/>
            <person name="Baumgarten S."/>
            <person name="Zoccola D."/>
            <person name="Flot J.-F."/>
            <person name="Tambutte S."/>
            <person name="Allemand D."/>
            <person name="Aranda M."/>
        </authorList>
    </citation>
    <scope>NUCLEOTIDE SEQUENCE [LARGE SCALE GENOMIC DNA]</scope>
</reference>
<keyword evidence="4" id="KW-0677">Repeat</keyword>
<dbReference type="InterPro" id="IPR032675">
    <property type="entry name" value="LRR_dom_sf"/>
</dbReference>
<dbReference type="OrthoDB" id="1687175at2759"/>
<dbReference type="SUPFAM" id="SSF52058">
    <property type="entry name" value="L domain-like"/>
    <property type="match status" value="1"/>
</dbReference>
<comment type="subcellular location">
    <subcellularLocation>
        <location evidence="1">Cytoplasm</location>
    </subcellularLocation>
</comment>
<proteinExistence type="predicted"/>